<dbReference type="PROSITE" id="PS50249">
    <property type="entry name" value="MPN"/>
    <property type="match status" value="1"/>
</dbReference>
<sequence>MIDGSAPAATHCLNLASSALAGPPPSTGTFSVKVHPVVLFSVLDHFLRRDDAQDRVIGTLLGSRSEDSSEVEIKSCFPVPHTESDNQVAVDMEYHRNMYDLHHRVNHNEVIVGWYATGNDLNKHSPLIQDFYSREAGLFQAIHLTVDTALTDGHLNVRAFVSSPVGVVHRAENCLFLPIPCEVKYHDAERSALEYISAAKDERSRAVNLASDMENLERSIVRLQEMLERVIAYVDGVLVRPSADLQLSKRRPPFCPPLSVNSEVFFFYRA</sequence>
<feature type="domain" description="MPN" evidence="5">
    <location>
        <begin position="32"/>
        <end position="166"/>
    </location>
</feature>
<name>A0A8H7ZX06_9FUNG</name>
<evidence type="ECO:0000256" key="4">
    <source>
        <dbReference type="SAM" id="Coils"/>
    </source>
</evidence>
<keyword evidence="3" id="KW-0648">Protein biosynthesis</keyword>
<dbReference type="GO" id="GO:0008237">
    <property type="term" value="F:metallopeptidase activity"/>
    <property type="evidence" value="ECO:0007669"/>
    <property type="project" value="InterPro"/>
</dbReference>
<evidence type="ECO:0000313" key="6">
    <source>
        <dbReference type="EMBL" id="KAG5461083.1"/>
    </source>
</evidence>
<gene>
    <name evidence="6" type="ORF">BJ554DRAFT_6782</name>
</gene>
<dbReference type="EMBL" id="JAEFCI010004235">
    <property type="protein sequence ID" value="KAG5461083.1"/>
    <property type="molecule type" value="Genomic_DNA"/>
</dbReference>
<organism evidence="6 7">
    <name type="scientific">Olpidium bornovanus</name>
    <dbReference type="NCBI Taxonomy" id="278681"/>
    <lineage>
        <taxon>Eukaryota</taxon>
        <taxon>Fungi</taxon>
        <taxon>Fungi incertae sedis</taxon>
        <taxon>Olpidiomycota</taxon>
        <taxon>Olpidiomycotina</taxon>
        <taxon>Olpidiomycetes</taxon>
        <taxon>Olpidiales</taxon>
        <taxon>Olpidiaceae</taxon>
        <taxon>Olpidium</taxon>
    </lineage>
</organism>
<dbReference type="AlphaFoldDB" id="A0A8H7ZX06"/>
<dbReference type="InterPro" id="IPR000555">
    <property type="entry name" value="JAMM/MPN+_dom"/>
</dbReference>
<feature type="coiled-coil region" evidence="4">
    <location>
        <begin position="199"/>
        <end position="233"/>
    </location>
</feature>
<evidence type="ECO:0000256" key="1">
    <source>
        <dbReference type="ARBA" id="ARBA00022490"/>
    </source>
</evidence>
<dbReference type="GO" id="GO:0003743">
    <property type="term" value="F:translation initiation factor activity"/>
    <property type="evidence" value="ECO:0007669"/>
    <property type="project" value="UniProtKB-KW"/>
</dbReference>
<reference evidence="6 7" key="1">
    <citation type="journal article" name="Sci. Rep.">
        <title>Genome-scale phylogenetic analyses confirm Olpidium as the closest living zoosporic fungus to the non-flagellated, terrestrial fungi.</title>
        <authorList>
            <person name="Chang Y."/>
            <person name="Rochon D."/>
            <person name="Sekimoto S."/>
            <person name="Wang Y."/>
            <person name="Chovatia M."/>
            <person name="Sandor L."/>
            <person name="Salamov A."/>
            <person name="Grigoriev I.V."/>
            <person name="Stajich J.E."/>
            <person name="Spatafora J.W."/>
        </authorList>
    </citation>
    <scope>NUCLEOTIDE SEQUENCE [LARGE SCALE GENOMIC DNA]</scope>
    <source>
        <strain evidence="6">S191</strain>
    </source>
</reference>
<accession>A0A8H7ZX06</accession>
<dbReference type="CDD" id="cd08064">
    <property type="entry name" value="MPN_eIF3f"/>
    <property type="match status" value="1"/>
</dbReference>
<protein>
    <submittedName>
        <fullName evidence="6">Mov34-domain-containing protein</fullName>
    </submittedName>
</protein>
<dbReference type="InterPro" id="IPR037518">
    <property type="entry name" value="MPN"/>
</dbReference>
<keyword evidence="4" id="KW-0175">Coiled coil</keyword>
<dbReference type="InterPro" id="IPR024969">
    <property type="entry name" value="EIF3F/CSN6-like_C"/>
</dbReference>
<dbReference type="Gene3D" id="3.40.140.10">
    <property type="entry name" value="Cytidine Deaminase, domain 2"/>
    <property type="match status" value="1"/>
</dbReference>
<proteinExistence type="predicted"/>
<dbReference type="SMART" id="SM00232">
    <property type="entry name" value="JAB_MPN"/>
    <property type="match status" value="1"/>
</dbReference>
<dbReference type="InterPro" id="IPR027531">
    <property type="entry name" value="eIF3f"/>
</dbReference>
<dbReference type="PANTHER" id="PTHR10540:SF6">
    <property type="entry name" value="EUKARYOTIC TRANSLATION INITIATION FACTOR 3 SUBUNIT F"/>
    <property type="match status" value="1"/>
</dbReference>
<dbReference type="PANTHER" id="PTHR10540">
    <property type="entry name" value="EUKARYOTIC TRANSLATION INITIATION FACTOR 3 SUBUNIT F-RELATED"/>
    <property type="match status" value="1"/>
</dbReference>
<dbReference type="OrthoDB" id="25498at2759"/>
<evidence type="ECO:0000256" key="2">
    <source>
        <dbReference type="ARBA" id="ARBA00022540"/>
    </source>
</evidence>
<keyword evidence="1" id="KW-0963">Cytoplasm</keyword>
<dbReference type="Proteomes" id="UP000673691">
    <property type="component" value="Unassembled WGS sequence"/>
</dbReference>
<dbReference type="GO" id="GO:0071541">
    <property type="term" value="C:eukaryotic translation initiation factor 3 complex, eIF3m"/>
    <property type="evidence" value="ECO:0007669"/>
    <property type="project" value="TreeGrafter"/>
</dbReference>
<evidence type="ECO:0000259" key="5">
    <source>
        <dbReference type="PROSITE" id="PS50249"/>
    </source>
</evidence>
<dbReference type="GO" id="GO:0031369">
    <property type="term" value="F:translation initiation factor binding"/>
    <property type="evidence" value="ECO:0007669"/>
    <property type="project" value="InterPro"/>
</dbReference>
<comment type="caution">
    <text evidence="6">The sequence shown here is derived from an EMBL/GenBank/DDBJ whole genome shotgun (WGS) entry which is preliminary data.</text>
</comment>
<dbReference type="Pfam" id="PF13012">
    <property type="entry name" value="MitMem_reg"/>
    <property type="match status" value="1"/>
</dbReference>
<evidence type="ECO:0000256" key="3">
    <source>
        <dbReference type="ARBA" id="ARBA00022917"/>
    </source>
</evidence>
<keyword evidence="2" id="KW-0396">Initiation factor</keyword>
<evidence type="ECO:0000313" key="7">
    <source>
        <dbReference type="Proteomes" id="UP000673691"/>
    </source>
</evidence>
<keyword evidence="7" id="KW-1185">Reference proteome</keyword>
<dbReference type="Pfam" id="PF01398">
    <property type="entry name" value="JAB"/>
    <property type="match status" value="1"/>
</dbReference>